<dbReference type="EMBL" id="JRPH02000006">
    <property type="protein sequence ID" value="TLE05647.1"/>
    <property type="molecule type" value="Genomic_DNA"/>
</dbReference>
<evidence type="ECO:0000256" key="2">
    <source>
        <dbReference type="ARBA" id="ARBA00022801"/>
    </source>
</evidence>
<name>A0A6D2CDL0_9HELI</name>
<dbReference type="PANTHER" id="PTHR30217">
    <property type="entry name" value="PEPTIDASE U32 FAMILY"/>
    <property type="match status" value="1"/>
</dbReference>
<dbReference type="InterPro" id="IPR051454">
    <property type="entry name" value="RNA/ubiquinone_mod_enzymes"/>
</dbReference>
<evidence type="ECO:0000256" key="1">
    <source>
        <dbReference type="ARBA" id="ARBA00022670"/>
    </source>
</evidence>
<dbReference type="AlphaFoldDB" id="A0A6D2CDL0"/>
<gene>
    <name evidence="4" type="ORF">LS77_002880</name>
</gene>
<keyword evidence="1" id="KW-0645">Protease</keyword>
<protein>
    <submittedName>
        <fullName evidence="4">U32 family peptidase</fullName>
    </submittedName>
</protein>
<comment type="similarity">
    <text evidence="3">Belongs to the peptidase U32 family.</text>
</comment>
<organism evidence="4 5">
    <name type="scientific">Helicobacter bilis</name>
    <dbReference type="NCBI Taxonomy" id="37372"/>
    <lineage>
        <taxon>Bacteria</taxon>
        <taxon>Pseudomonadati</taxon>
        <taxon>Campylobacterota</taxon>
        <taxon>Epsilonproteobacteria</taxon>
        <taxon>Campylobacterales</taxon>
        <taxon>Helicobacteraceae</taxon>
        <taxon>Helicobacter</taxon>
    </lineage>
</organism>
<dbReference type="GeneID" id="60657214"/>
<sequence>MQQDEVIKDITLGFTHTNSIKHKVQLLSPAGNLTKLKIALQYGADAVYGGVSHFSLRNRASKDFTYDDFREGIVYAHNLGKKVYVTINGFPFNSQIESLKTHIAKMRDLEPDAFIVAAPGVVKLAKSIAPNIPIHLSTQANVLNVLDAGVFYDMGVKRIVAAREISLSDCEEIKKVLPDLEIEIFVHGSMCFAFSGRCLISALQHGRVPNRGSCANDCRFDYEYFVRDETSGELIRFNPNEFYAKNPDNNVFLRLQEEEGVGTHIFNAKDLNLASHLHHIMQSGVIDALKIEGRTKSTYYAGITARTYRLALQDYERQVSRLTLYQYELHTLKNRGFTDGYIIHRPFVRLDTQNHFSAISEGSYQVCAEVDSSGLYCLCKHTIRKGDLLEIIAPLHYYPNTQFGIHSHAVAKQNNAESMELDELSHIQDSKSPNSIESSLDIQAPINSTPLDSISKDSNLAENLSTQDSISLDSNEIEKLTAQSNENGIICCIDGRYYLRLHRILLQNGKEVDSIHSGNTNPIALPFKLPPFSFLRVRL</sequence>
<accession>A0A6D2CDL0</accession>
<dbReference type="Proteomes" id="UP000029870">
    <property type="component" value="Unassembled WGS sequence"/>
</dbReference>
<dbReference type="PANTHER" id="PTHR30217:SF6">
    <property type="entry name" value="TRNA HYDROXYLATION PROTEIN P"/>
    <property type="match status" value="1"/>
</dbReference>
<proteinExistence type="inferred from homology"/>
<dbReference type="InterPro" id="IPR001539">
    <property type="entry name" value="Peptidase_U32"/>
</dbReference>
<evidence type="ECO:0000313" key="5">
    <source>
        <dbReference type="Proteomes" id="UP000029870"/>
    </source>
</evidence>
<dbReference type="RefSeq" id="WP_004088118.1">
    <property type="nucleotide sequence ID" value="NZ_JAERIZ010000002.1"/>
</dbReference>
<comment type="caution">
    <text evidence="4">The sequence shown here is derived from an EMBL/GenBank/DDBJ whole genome shotgun (WGS) entry which is preliminary data.</text>
</comment>
<reference evidence="4 5" key="1">
    <citation type="journal article" date="2014" name="Genome Announc.">
        <title>Draft genome sequences of eight enterohepatic helicobacter species isolated from both laboratory and wild rodents.</title>
        <authorList>
            <person name="Sheh A."/>
            <person name="Shen Z."/>
            <person name="Fox J.G."/>
        </authorList>
    </citation>
    <scope>NUCLEOTIDE SEQUENCE [LARGE SCALE GENOMIC DNA]</scope>
    <source>
        <strain evidence="4 5">Missouri</strain>
    </source>
</reference>
<dbReference type="GO" id="GO:0008233">
    <property type="term" value="F:peptidase activity"/>
    <property type="evidence" value="ECO:0007669"/>
    <property type="project" value="UniProtKB-KW"/>
</dbReference>
<evidence type="ECO:0000256" key="3">
    <source>
        <dbReference type="ARBA" id="ARBA00038374"/>
    </source>
</evidence>
<evidence type="ECO:0000313" key="4">
    <source>
        <dbReference type="EMBL" id="TLE05647.1"/>
    </source>
</evidence>
<dbReference type="PROSITE" id="PS01276">
    <property type="entry name" value="PEPTIDASE_U32"/>
    <property type="match status" value="1"/>
</dbReference>
<dbReference type="GO" id="GO:0006508">
    <property type="term" value="P:proteolysis"/>
    <property type="evidence" value="ECO:0007669"/>
    <property type="project" value="UniProtKB-KW"/>
</dbReference>
<dbReference type="Pfam" id="PF01136">
    <property type="entry name" value="Peptidase_U32"/>
    <property type="match status" value="1"/>
</dbReference>
<keyword evidence="2" id="KW-0378">Hydrolase</keyword>